<accession>A0ABN1GD66</accession>
<keyword evidence="6" id="KW-0997">Cell inner membrane</keyword>
<proteinExistence type="inferred from homology"/>
<evidence type="ECO:0000256" key="7">
    <source>
        <dbReference type="ARBA" id="ARBA00022692"/>
    </source>
</evidence>
<sequence length="385" mass="39111">MSVTMKNAIQQFGFVLLAAGIATVPLMGGQAIAQETPAVQSGNSETVAPNSATQGSVTQGSGTQTPASAAPSAPAQTAPTQAPVETPSQPVAQPAQPTETQSAPAQPSASEPASQQPAPAATTPAQEPVAQPVSAGADAEQERDHTLPHDLSPVGMFMAADVIVKAVMIGLALASLLTWTIWIAKSLELFVARGKLKKAMKTIGHSGSLADAARAMANEKSPAAILVHAAQDEVEASSPAIVLAGAEGLKERVASRLSRIEAAAGRRLSKGTGALATIGSVAPFVGLFGTVWGIMNSFISISESQTTNLAVVAPGIAEALLATAIGLVAAIPAVVIYNVFARSITNYRQVLADAGAGVERLVSRDIDFALAKRRAQMPKPAAAAE</sequence>
<evidence type="ECO:0000256" key="1">
    <source>
        <dbReference type="ARBA" id="ARBA00004429"/>
    </source>
</evidence>
<keyword evidence="10 14" id="KW-0472">Membrane</keyword>
<dbReference type="InterPro" id="IPR050790">
    <property type="entry name" value="ExbB/TolQ_transport"/>
</dbReference>
<comment type="similarity">
    <text evidence="12">Belongs to the exbB/tolQ family.</text>
</comment>
<evidence type="ECO:0000256" key="14">
    <source>
        <dbReference type="SAM" id="Phobius"/>
    </source>
</evidence>
<evidence type="ECO:0000256" key="10">
    <source>
        <dbReference type="ARBA" id="ARBA00023136"/>
    </source>
</evidence>
<feature type="compositionally biased region" description="Low complexity" evidence="13">
    <location>
        <begin position="99"/>
        <end position="132"/>
    </location>
</feature>
<comment type="function">
    <text evidence="11">Involved in the TonB-dependent energy-dependent transport of various receptor-bound substrates. Protects ExbD from proteolytic degradation and functionally stabilizes TonB.</text>
</comment>
<feature type="domain" description="MotA/TolQ/ExbB proton channel" evidence="16">
    <location>
        <begin position="251"/>
        <end position="347"/>
    </location>
</feature>
<dbReference type="NCBIfam" id="TIGR02797">
    <property type="entry name" value="exbB"/>
    <property type="match status" value="1"/>
</dbReference>
<evidence type="ECO:0000259" key="16">
    <source>
        <dbReference type="Pfam" id="PF01618"/>
    </source>
</evidence>
<feature type="region of interest" description="Disordered" evidence="13">
    <location>
        <begin position="37"/>
        <end position="151"/>
    </location>
</feature>
<evidence type="ECO:0000256" key="5">
    <source>
        <dbReference type="ARBA" id="ARBA00022475"/>
    </source>
</evidence>
<keyword evidence="4 12" id="KW-0813">Transport</keyword>
<name>A0ABN1GD66_9HYPH</name>
<evidence type="ECO:0000256" key="6">
    <source>
        <dbReference type="ARBA" id="ARBA00022519"/>
    </source>
</evidence>
<comment type="caution">
    <text evidence="17">The sequence shown here is derived from an EMBL/GenBank/DDBJ whole genome shotgun (WGS) entry which is preliminary data.</text>
</comment>
<evidence type="ECO:0000256" key="12">
    <source>
        <dbReference type="RuleBase" id="RU004057"/>
    </source>
</evidence>
<evidence type="ECO:0000313" key="17">
    <source>
        <dbReference type="EMBL" id="GAA0609019.1"/>
    </source>
</evidence>
<evidence type="ECO:0000256" key="9">
    <source>
        <dbReference type="ARBA" id="ARBA00022989"/>
    </source>
</evidence>
<evidence type="ECO:0000256" key="13">
    <source>
        <dbReference type="SAM" id="MobiDB-lite"/>
    </source>
</evidence>
<dbReference type="Pfam" id="PF01618">
    <property type="entry name" value="MotA_ExbB"/>
    <property type="match status" value="1"/>
</dbReference>
<protein>
    <recommendedName>
        <fullName evidence="3">Biopolymer transport protein ExbB</fullName>
    </recommendedName>
</protein>
<comment type="subunit">
    <text evidence="2">The accessory proteins ExbB and ExbD seem to form a complex with TonB.</text>
</comment>
<gene>
    <name evidence="17" type="primary">exbB</name>
    <name evidence="17" type="ORF">GCM10008943_25810</name>
</gene>
<dbReference type="EMBL" id="BAAADE010000005">
    <property type="protein sequence ID" value="GAA0609019.1"/>
    <property type="molecule type" value="Genomic_DNA"/>
</dbReference>
<organism evidence="17 18">
    <name type="scientific">Paenochrobactrum glaciei</name>
    <dbReference type="NCBI Taxonomy" id="486407"/>
    <lineage>
        <taxon>Bacteria</taxon>
        <taxon>Pseudomonadati</taxon>
        <taxon>Pseudomonadota</taxon>
        <taxon>Alphaproteobacteria</taxon>
        <taxon>Hyphomicrobiales</taxon>
        <taxon>Brucellaceae</taxon>
        <taxon>Paenochrobactrum</taxon>
    </lineage>
</organism>
<evidence type="ECO:0000256" key="15">
    <source>
        <dbReference type="SAM" id="SignalP"/>
    </source>
</evidence>
<feature type="transmembrane region" description="Helical" evidence="14">
    <location>
        <begin position="319"/>
        <end position="340"/>
    </location>
</feature>
<evidence type="ECO:0000256" key="11">
    <source>
        <dbReference type="ARBA" id="ARBA00024816"/>
    </source>
</evidence>
<feature type="compositionally biased region" description="Low complexity" evidence="13">
    <location>
        <begin position="63"/>
        <end position="83"/>
    </location>
</feature>
<feature type="transmembrane region" description="Helical" evidence="14">
    <location>
        <begin position="274"/>
        <end position="299"/>
    </location>
</feature>
<keyword evidence="9 14" id="KW-1133">Transmembrane helix</keyword>
<keyword evidence="7 14" id="KW-0812">Transmembrane</keyword>
<dbReference type="InterPro" id="IPR002898">
    <property type="entry name" value="MotA_ExbB_proton_chnl"/>
</dbReference>
<comment type="subcellular location">
    <subcellularLocation>
        <location evidence="1">Cell inner membrane</location>
        <topology evidence="1">Multi-pass membrane protein</topology>
    </subcellularLocation>
    <subcellularLocation>
        <location evidence="12">Membrane</location>
        <topology evidence="12">Multi-pass membrane protein</topology>
    </subcellularLocation>
</comment>
<keyword evidence="18" id="KW-1185">Reference proteome</keyword>
<feature type="signal peptide" evidence="15">
    <location>
        <begin position="1"/>
        <end position="33"/>
    </location>
</feature>
<evidence type="ECO:0000256" key="4">
    <source>
        <dbReference type="ARBA" id="ARBA00022448"/>
    </source>
</evidence>
<keyword evidence="15" id="KW-0732">Signal</keyword>
<feature type="compositionally biased region" description="Polar residues" evidence="13">
    <location>
        <begin position="86"/>
        <end position="98"/>
    </location>
</feature>
<evidence type="ECO:0000256" key="2">
    <source>
        <dbReference type="ARBA" id="ARBA00011471"/>
    </source>
</evidence>
<keyword evidence="5" id="KW-1003">Cell membrane</keyword>
<reference evidence="17 18" key="1">
    <citation type="journal article" date="2019" name="Int. J. Syst. Evol. Microbiol.">
        <title>The Global Catalogue of Microorganisms (GCM) 10K type strain sequencing project: providing services to taxonomists for standard genome sequencing and annotation.</title>
        <authorList>
            <consortium name="The Broad Institute Genomics Platform"/>
            <consortium name="The Broad Institute Genome Sequencing Center for Infectious Disease"/>
            <person name="Wu L."/>
            <person name="Ma J."/>
        </authorList>
    </citation>
    <scope>NUCLEOTIDE SEQUENCE [LARGE SCALE GENOMIC DNA]</scope>
    <source>
        <strain evidence="17 18">JCM 15115</strain>
    </source>
</reference>
<feature type="compositionally biased region" description="Polar residues" evidence="13">
    <location>
        <begin position="37"/>
        <end position="62"/>
    </location>
</feature>
<dbReference type="PANTHER" id="PTHR30625">
    <property type="entry name" value="PROTEIN TOLQ"/>
    <property type="match status" value="1"/>
</dbReference>
<feature type="transmembrane region" description="Helical" evidence="14">
    <location>
        <begin position="166"/>
        <end position="191"/>
    </location>
</feature>
<keyword evidence="8 12" id="KW-0653">Protein transport</keyword>
<evidence type="ECO:0000313" key="18">
    <source>
        <dbReference type="Proteomes" id="UP001424441"/>
    </source>
</evidence>
<dbReference type="InterPro" id="IPR014164">
    <property type="entry name" value="TonB_ExbB_1"/>
</dbReference>
<feature type="chain" id="PRO_5045393307" description="Biopolymer transport protein ExbB" evidence="15">
    <location>
        <begin position="34"/>
        <end position="385"/>
    </location>
</feature>
<dbReference type="PANTHER" id="PTHR30625:SF16">
    <property type="entry name" value="BIOPOLYMER TRANSPORT PROTEIN EXBB"/>
    <property type="match status" value="1"/>
</dbReference>
<dbReference type="Proteomes" id="UP001424441">
    <property type="component" value="Unassembled WGS sequence"/>
</dbReference>
<evidence type="ECO:0000256" key="8">
    <source>
        <dbReference type="ARBA" id="ARBA00022927"/>
    </source>
</evidence>
<evidence type="ECO:0000256" key="3">
    <source>
        <dbReference type="ARBA" id="ARBA00022093"/>
    </source>
</evidence>